<evidence type="ECO:0000313" key="3">
    <source>
        <dbReference type="Proteomes" id="UP000295717"/>
    </source>
</evidence>
<keyword evidence="1" id="KW-0732">Signal</keyword>
<evidence type="ECO:0000313" key="2">
    <source>
        <dbReference type="EMBL" id="TCT22802.1"/>
    </source>
</evidence>
<evidence type="ECO:0000256" key="1">
    <source>
        <dbReference type="SAM" id="SignalP"/>
    </source>
</evidence>
<keyword evidence="3" id="KW-1185">Reference proteome</keyword>
<comment type="caution">
    <text evidence="2">The sequence shown here is derived from an EMBL/GenBank/DDBJ whole genome shotgun (WGS) entry which is preliminary data.</text>
</comment>
<feature type="signal peptide" evidence="1">
    <location>
        <begin position="1"/>
        <end position="25"/>
    </location>
</feature>
<gene>
    <name evidence="2" type="ORF">EDC35_102133</name>
</gene>
<protein>
    <submittedName>
        <fullName evidence="2">Uncharacterized protein</fullName>
    </submittedName>
</protein>
<dbReference type="Proteomes" id="UP000295717">
    <property type="component" value="Unassembled WGS sequence"/>
</dbReference>
<dbReference type="EMBL" id="SMAO01000002">
    <property type="protein sequence ID" value="TCT22802.1"/>
    <property type="molecule type" value="Genomic_DNA"/>
</dbReference>
<feature type="chain" id="PRO_5020780434" evidence="1">
    <location>
        <begin position="26"/>
        <end position="366"/>
    </location>
</feature>
<dbReference type="RefSeq" id="WP_132975938.1">
    <property type="nucleotide sequence ID" value="NZ_SMAO01000002.1"/>
</dbReference>
<reference evidence="2 3" key="1">
    <citation type="submission" date="2019-03" db="EMBL/GenBank/DDBJ databases">
        <title>Genomic Encyclopedia of Type Strains, Phase IV (KMG-IV): sequencing the most valuable type-strain genomes for metagenomic binning, comparative biology and taxonomic classification.</title>
        <authorList>
            <person name="Goeker M."/>
        </authorList>
    </citation>
    <scope>NUCLEOTIDE SEQUENCE [LARGE SCALE GENOMIC DNA]</scope>
    <source>
        <strain evidence="2 3">DSM 13587</strain>
    </source>
</reference>
<name>A0A4V2V1X3_9GAMM</name>
<organism evidence="2 3">
    <name type="scientific">Thiobaca trueperi</name>
    <dbReference type="NCBI Taxonomy" id="127458"/>
    <lineage>
        <taxon>Bacteria</taxon>
        <taxon>Pseudomonadati</taxon>
        <taxon>Pseudomonadota</taxon>
        <taxon>Gammaproteobacteria</taxon>
        <taxon>Chromatiales</taxon>
        <taxon>Chromatiaceae</taxon>
        <taxon>Thiobaca</taxon>
    </lineage>
</organism>
<sequence>MFAKSTLASAVAAALGVSAVGIAHADSVFFPQVVLSDTVTTIVSVVNTSADNWNQSGTATGTNLHYRFYYKSGAAAGDQLATCEEYDEYLPTSQNDVQTIDLSGHFGDDTAGVLFNDPSINNKWKASGRDYALGRNVTPARGYLYIDNQGSDAVESLTGEAFVFEFGSGAAWGYEAYNRDGLPHTGPNGGSDYSEFASQSPANVSIMPFDEITTAFFVTPVDFDQAPDFTNNYRARIELVTTQRGDLYDRDENLVSGTVVQDVVCVARINAEDMLTDGTLARLVDGGWGKLWNYRLVKPGSEWLPAVFDTTNSIGLSPAPSKFASDDGAVVIKLEYNLGGTFNGENVGGTYNNSLLISPDWQIPVR</sequence>
<dbReference type="OrthoDB" id="5764923at2"/>
<dbReference type="AlphaFoldDB" id="A0A4V2V1X3"/>
<accession>A0A4V2V1X3</accession>
<proteinExistence type="predicted"/>